<evidence type="ECO:0000313" key="2">
    <source>
        <dbReference type="Proteomes" id="UP000191055"/>
    </source>
</evidence>
<name>A0A1T5GQC2_9BACT</name>
<accession>A0A1T5GQC2</accession>
<dbReference type="STRING" id="889453.SAMN03080601_01922"/>
<sequence length="134" mass="14711">MKVFIPVIDSSRSRYTIANGFSDSGSICVFDTKDNHVTWYEATGNPAGYSEMLDELKSNGVFNVIASAVSPMALKVFSDKGFTVYKAVGNDLMVNLELLRIRCLPIYGLEECMSELTPTCFSNCSSCEPAICHN</sequence>
<gene>
    <name evidence="1" type="ORF">SAMN03080601_01922</name>
</gene>
<dbReference type="AlphaFoldDB" id="A0A1T5GQC2"/>
<dbReference type="Proteomes" id="UP000191055">
    <property type="component" value="Unassembled WGS sequence"/>
</dbReference>
<dbReference type="EMBL" id="FUYV01000010">
    <property type="protein sequence ID" value="SKC10624.1"/>
    <property type="molecule type" value="Genomic_DNA"/>
</dbReference>
<reference evidence="2" key="1">
    <citation type="submission" date="2017-02" db="EMBL/GenBank/DDBJ databases">
        <authorList>
            <person name="Varghese N."/>
            <person name="Submissions S."/>
        </authorList>
    </citation>
    <scope>NUCLEOTIDE SEQUENCE [LARGE SCALE GENOMIC DNA]</scope>
    <source>
        <strain evidence="2">DSM 24412</strain>
    </source>
</reference>
<keyword evidence="2" id="KW-1185">Reference proteome</keyword>
<dbReference type="OrthoDB" id="1121709at2"/>
<protein>
    <submittedName>
        <fullName evidence="1">Predicted Fe-Mo cluster-binding protein, NifX family</fullName>
    </submittedName>
</protein>
<dbReference type="SUPFAM" id="SSF53146">
    <property type="entry name" value="Nitrogenase accessory factor-like"/>
    <property type="match status" value="1"/>
</dbReference>
<organism evidence="1 2">
    <name type="scientific">Alkalitalea saponilacus</name>
    <dbReference type="NCBI Taxonomy" id="889453"/>
    <lineage>
        <taxon>Bacteria</taxon>
        <taxon>Pseudomonadati</taxon>
        <taxon>Bacteroidota</taxon>
        <taxon>Bacteroidia</taxon>
        <taxon>Marinilabiliales</taxon>
        <taxon>Marinilabiliaceae</taxon>
        <taxon>Alkalitalea</taxon>
    </lineage>
</organism>
<evidence type="ECO:0000313" key="1">
    <source>
        <dbReference type="EMBL" id="SKC10624.1"/>
    </source>
</evidence>
<dbReference type="Gene3D" id="3.30.420.130">
    <property type="entry name" value="Dinitrogenase iron-molybdenum cofactor biosynthesis domain"/>
    <property type="match status" value="1"/>
</dbReference>
<proteinExistence type="predicted"/>
<dbReference type="InterPro" id="IPR036105">
    <property type="entry name" value="DiNase_FeMo-co_biosyn_sf"/>
</dbReference>
<dbReference type="KEGG" id="asx:CDL62_03245"/>
<dbReference type="RefSeq" id="WP_079557665.1">
    <property type="nucleotide sequence ID" value="NZ_CP021904.1"/>
</dbReference>